<dbReference type="EMBL" id="CP007451">
    <property type="protein sequence ID" value="AHW61546.1"/>
    <property type="molecule type" value="Genomic_DNA"/>
</dbReference>
<protein>
    <submittedName>
        <fullName evidence="2">Uncharacterized protein</fullName>
    </submittedName>
</protein>
<gene>
    <name evidence="1" type="ORF">FH5T_03630</name>
    <name evidence="2" type="ORF">SAMN05444285_1613</name>
</gene>
<dbReference type="AlphaFoldDB" id="X5E4J7"/>
<evidence type="ECO:0000313" key="3">
    <source>
        <dbReference type="Proteomes" id="UP000023772"/>
    </source>
</evidence>
<evidence type="ECO:0000313" key="1">
    <source>
        <dbReference type="EMBL" id="AHW61546.1"/>
    </source>
</evidence>
<dbReference type="KEGG" id="dori:FH5T_03630"/>
<organism evidence="2 4">
    <name type="scientific">Draconibacterium orientale</name>
    <dbReference type="NCBI Taxonomy" id="1168034"/>
    <lineage>
        <taxon>Bacteria</taxon>
        <taxon>Pseudomonadati</taxon>
        <taxon>Bacteroidota</taxon>
        <taxon>Bacteroidia</taxon>
        <taxon>Marinilabiliales</taxon>
        <taxon>Prolixibacteraceae</taxon>
        <taxon>Draconibacterium</taxon>
    </lineage>
</organism>
<sequence>MKLDYTKNLDELTEKELMKFIIGTQTLILRRLDDIESKIKGSDEQTHQQTVDEIIFKASSNIDRINETLERKSTD</sequence>
<accession>X5E4J7</accession>
<name>X5E4J7_9BACT</name>
<dbReference type="EMBL" id="FOHT01000061">
    <property type="protein sequence ID" value="SEU15581.1"/>
    <property type="molecule type" value="Genomic_DNA"/>
</dbReference>
<dbReference type="Proteomes" id="UP000181981">
    <property type="component" value="Unassembled WGS sequence"/>
</dbReference>
<evidence type="ECO:0000313" key="4">
    <source>
        <dbReference type="Proteomes" id="UP000181981"/>
    </source>
</evidence>
<reference evidence="2 4" key="2">
    <citation type="submission" date="2016-10" db="EMBL/GenBank/DDBJ databases">
        <authorList>
            <person name="de Groot N.N."/>
        </authorList>
    </citation>
    <scope>NUCLEOTIDE SEQUENCE [LARGE SCALE GENOMIC DNA]</scope>
    <source>
        <strain evidence="2 4">DSM 25947</strain>
    </source>
</reference>
<dbReference type="HOGENOM" id="CLU_2665248_0_0_10"/>
<dbReference type="RefSeq" id="WP_038555781.1">
    <property type="nucleotide sequence ID" value="NZ_FOHT01000061.1"/>
</dbReference>
<dbReference type="Proteomes" id="UP000023772">
    <property type="component" value="Chromosome"/>
</dbReference>
<evidence type="ECO:0000313" key="2">
    <source>
        <dbReference type="EMBL" id="SEU15581.1"/>
    </source>
</evidence>
<keyword evidence="3" id="KW-1185">Reference proteome</keyword>
<dbReference type="STRING" id="1168034.FH5T_03630"/>
<reference evidence="1 3" key="1">
    <citation type="submission" date="2014-03" db="EMBL/GenBank/DDBJ databases">
        <title>Complete genome sequence of a deeply braunched marine Bacteroidia bacterium Draconibacterium orientale type strain FH5T.</title>
        <authorList>
            <person name="Li X."/>
            <person name="Wang X."/>
            <person name="Xie Z."/>
            <person name="Du Z."/>
            <person name="Chen G."/>
        </authorList>
    </citation>
    <scope>NUCLEOTIDE SEQUENCE [LARGE SCALE GENOMIC DNA]</scope>
    <source>
        <strain evidence="1 3">FH5</strain>
    </source>
</reference>
<proteinExistence type="predicted"/>